<evidence type="ECO:0000256" key="7">
    <source>
        <dbReference type="ARBA" id="ARBA00023136"/>
    </source>
</evidence>
<dbReference type="GO" id="GO:0005254">
    <property type="term" value="F:chloride channel activity"/>
    <property type="evidence" value="ECO:0007669"/>
    <property type="project" value="InterPro"/>
</dbReference>
<keyword evidence="6" id="KW-0406">Ion transport</keyword>
<evidence type="ECO:0000313" key="10">
    <source>
        <dbReference type="Proteomes" id="UP000604046"/>
    </source>
</evidence>
<proteinExistence type="predicted"/>
<keyword evidence="4 8" id="KW-0812">Transmembrane</keyword>
<keyword evidence="2" id="KW-0813">Transport</keyword>
<feature type="transmembrane region" description="Helical" evidence="8">
    <location>
        <begin position="41"/>
        <end position="62"/>
    </location>
</feature>
<evidence type="ECO:0000256" key="8">
    <source>
        <dbReference type="SAM" id="Phobius"/>
    </source>
</evidence>
<organism evidence="9 10">
    <name type="scientific">Symbiodinium natans</name>
    <dbReference type="NCBI Taxonomy" id="878477"/>
    <lineage>
        <taxon>Eukaryota</taxon>
        <taxon>Sar</taxon>
        <taxon>Alveolata</taxon>
        <taxon>Dinophyceae</taxon>
        <taxon>Suessiales</taxon>
        <taxon>Symbiodiniaceae</taxon>
        <taxon>Symbiodinium</taxon>
    </lineage>
</organism>
<name>A0A812V0Q2_9DINO</name>
<reference evidence="9" key="1">
    <citation type="submission" date="2021-02" db="EMBL/GenBank/DDBJ databases">
        <authorList>
            <person name="Dougan E. K."/>
            <person name="Rhodes N."/>
            <person name="Thang M."/>
            <person name="Chan C."/>
        </authorList>
    </citation>
    <scope>NUCLEOTIDE SEQUENCE</scope>
</reference>
<keyword evidence="3" id="KW-1003">Cell membrane</keyword>
<evidence type="ECO:0000256" key="2">
    <source>
        <dbReference type="ARBA" id="ARBA00022448"/>
    </source>
</evidence>
<dbReference type="EMBL" id="CAJNDS010002790">
    <property type="protein sequence ID" value="CAE7598539.1"/>
    <property type="molecule type" value="Genomic_DNA"/>
</dbReference>
<dbReference type="Pfam" id="PF25539">
    <property type="entry name" value="Bestrophin_2"/>
    <property type="match status" value="1"/>
</dbReference>
<comment type="subcellular location">
    <subcellularLocation>
        <location evidence="1">Cell membrane</location>
        <topology evidence="1">Multi-pass membrane protein</topology>
    </subcellularLocation>
</comment>
<gene>
    <name evidence="9" type="ORF">SNAT2548_LOCUS34060</name>
</gene>
<dbReference type="Proteomes" id="UP000604046">
    <property type="component" value="Unassembled WGS sequence"/>
</dbReference>
<keyword evidence="7 8" id="KW-0472">Membrane</keyword>
<comment type="caution">
    <text evidence="9">The sequence shown here is derived from an EMBL/GenBank/DDBJ whole genome shotgun (WGS) entry which is preliminary data.</text>
</comment>
<dbReference type="InterPro" id="IPR044669">
    <property type="entry name" value="YneE/VCCN1/2-like"/>
</dbReference>
<dbReference type="OrthoDB" id="6614653at2759"/>
<evidence type="ECO:0000313" key="9">
    <source>
        <dbReference type="EMBL" id="CAE7598539.1"/>
    </source>
</evidence>
<evidence type="ECO:0000256" key="5">
    <source>
        <dbReference type="ARBA" id="ARBA00022989"/>
    </source>
</evidence>
<evidence type="ECO:0000256" key="1">
    <source>
        <dbReference type="ARBA" id="ARBA00004651"/>
    </source>
</evidence>
<dbReference type="GO" id="GO:0005886">
    <property type="term" value="C:plasma membrane"/>
    <property type="evidence" value="ECO:0007669"/>
    <property type="project" value="UniProtKB-SubCell"/>
</dbReference>
<keyword evidence="5 8" id="KW-1133">Transmembrane helix</keyword>
<keyword evidence="10" id="KW-1185">Reference proteome</keyword>
<evidence type="ECO:0000256" key="4">
    <source>
        <dbReference type="ARBA" id="ARBA00022692"/>
    </source>
</evidence>
<accession>A0A812V0Q2</accession>
<feature type="transmembrane region" description="Helical" evidence="8">
    <location>
        <begin position="294"/>
        <end position="314"/>
    </location>
</feature>
<dbReference type="PANTHER" id="PTHR33281:SF19">
    <property type="entry name" value="VOLTAGE-DEPENDENT ANION CHANNEL-FORMING PROTEIN YNEE"/>
    <property type="match status" value="1"/>
</dbReference>
<protein>
    <submittedName>
        <fullName evidence="9">Uncharacterized protein</fullName>
    </submittedName>
</protein>
<evidence type="ECO:0000256" key="3">
    <source>
        <dbReference type="ARBA" id="ARBA00022475"/>
    </source>
</evidence>
<dbReference type="PANTHER" id="PTHR33281">
    <property type="entry name" value="UPF0187 PROTEIN YNEE"/>
    <property type="match status" value="1"/>
</dbReference>
<sequence>MGLRVFWRPPVCRPVRRALAERSGGLAALNRSSPAPSARTYQVLVAAGVAGSVSAATFYGRVSDDPDERVWVSRRGPLAVDAHRAVVLAPLVACLGSGAVAALVTRSATHAARCRLPPVLHELTALPLSILLAFRFQVSHERWWTSRQHLQEISGDVEAMSMCVANNQEAPSKLRTMTWQAHEHEKRILGLLDAACGVMESQLAQGLPPHPANELADWEPYHANLHPLDKDSFAKALNPTVCCFDLLFRRIHEGQVMQIYSPELASSLYDRATDLLKNFRLCEMVVEQQSPAPFAVHMRSILLVFCVSFPFTIVGSVGPLSLFLLQTVLSFSFLGIEFVSRQMEHPFGTDESDIPVKKILAKARGTIRRIRQRHGISAGSGLGGFRLRWGLPG</sequence>
<feature type="transmembrane region" description="Helical" evidence="8">
    <location>
        <begin position="82"/>
        <end position="105"/>
    </location>
</feature>
<dbReference type="AlphaFoldDB" id="A0A812V0Q2"/>
<evidence type="ECO:0000256" key="6">
    <source>
        <dbReference type="ARBA" id="ARBA00023065"/>
    </source>
</evidence>